<proteinExistence type="predicted"/>
<dbReference type="Proteomes" id="UP001178508">
    <property type="component" value="Chromosome 21"/>
</dbReference>
<dbReference type="AlphaFoldDB" id="A0AAV1HE87"/>
<evidence type="ECO:0000313" key="2">
    <source>
        <dbReference type="Proteomes" id="UP001178508"/>
    </source>
</evidence>
<gene>
    <name evidence="1" type="ORF">XNOV1_A027083</name>
</gene>
<keyword evidence="2" id="KW-1185">Reference proteome</keyword>
<protein>
    <submittedName>
        <fullName evidence="1">Uncharacterized protein</fullName>
    </submittedName>
</protein>
<evidence type="ECO:0000313" key="1">
    <source>
        <dbReference type="EMBL" id="CAJ1083920.1"/>
    </source>
</evidence>
<dbReference type="EMBL" id="OY660884">
    <property type="protein sequence ID" value="CAJ1083920.1"/>
    <property type="molecule type" value="Genomic_DNA"/>
</dbReference>
<accession>A0AAV1HE87</accession>
<reference evidence="1" key="1">
    <citation type="submission" date="2023-08" db="EMBL/GenBank/DDBJ databases">
        <authorList>
            <person name="Alioto T."/>
            <person name="Alioto T."/>
            <person name="Gomez Garrido J."/>
        </authorList>
    </citation>
    <scope>NUCLEOTIDE SEQUENCE</scope>
</reference>
<organism evidence="1 2">
    <name type="scientific">Xyrichtys novacula</name>
    <name type="common">Pearly razorfish</name>
    <name type="synonym">Hemipteronotus novacula</name>
    <dbReference type="NCBI Taxonomy" id="13765"/>
    <lineage>
        <taxon>Eukaryota</taxon>
        <taxon>Metazoa</taxon>
        <taxon>Chordata</taxon>
        <taxon>Craniata</taxon>
        <taxon>Vertebrata</taxon>
        <taxon>Euteleostomi</taxon>
        <taxon>Actinopterygii</taxon>
        <taxon>Neopterygii</taxon>
        <taxon>Teleostei</taxon>
        <taxon>Neoteleostei</taxon>
        <taxon>Acanthomorphata</taxon>
        <taxon>Eupercaria</taxon>
        <taxon>Labriformes</taxon>
        <taxon>Labridae</taxon>
        <taxon>Xyrichtys</taxon>
    </lineage>
</organism>
<name>A0AAV1HE87_XYRNO</name>
<sequence>MQQTAGTESSSSWLMMPQAISQSNEDLARYIAHQSSKAEREANTVLQFQDSEHNTCGKRDCSQDIRQRLTVKQQN</sequence>